<gene>
    <name evidence="1" type="ORF">MA16_Dca001851</name>
</gene>
<dbReference type="PANTHER" id="PTHR10775">
    <property type="entry name" value="OS08G0208400 PROTEIN"/>
    <property type="match status" value="1"/>
</dbReference>
<dbReference type="PANTHER" id="PTHR10775:SF193">
    <property type="entry name" value="DUF4216 DOMAIN-CONTAINING PROTEIN"/>
    <property type="match status" value="1"/>
</dbReference>
<evidence type="ECO:0000313" key="1">
    <source>
        <dbReference type="EMBL" id="PKU86020.1"/>
    </source>
</evidence>
<dbReference type="EMBL" id="KZ501954">
    <property type="protein sequence ID" value="PKU86020.1"/>
    <property type="molecule type" value="Genomic_DNA"/>
</dbReference>
<name>A0A2I0XDP7_9ASPA</name>
<reference evidence="1 2" key="1">
    <citation type="journal article" date="2016" name="Sci. Rep.">
        <title>The Dendrobium catenatum Lindl. genome sequence provides insights into polysaccharide synthase, floral development and adaptive evolution.</title>
        <authorList>
            <person name="Zhang G.Q."/>
            <person name="Xu Q."/>
            <person name="Bian C."/>
            <person name="Tsai W.C."/>
            <person name="Yeh C.M."/>
            <person name="Liu K.W."/>
            <person name="Yoshida K."/>
            <person name="Zhang L.S."/>
            <person name="Chang S.B."/>
            <person name="Chen F."/>
            <person name="Shi Y."/>
            <person name="Su Y.Y."/>
            <person name="Zhang Y.Q."/>
            <person name="Chen L.J."/>
            <person name="Yin Y."/>
            <person name="Lin M."/>
            <person name="Huang H."/>
            <person name="Deng H."/>
            <person name="Wang Z.W."/>
            <person name="Zhu S.L."/>
            <person name="Zhao X."/>
            <person name="Deng C."/>
            <person name="Niu S.C."/>
            <person name="Huang J."/>
            <person name="Wang M."/>
            <person name="Liu G.H."/>
            <person name="Yang H.J."/>
            <person name="Xiao X.J."/>
            <person name="Hsiao Y.Y."/>
            <person name="Wu W.L."/>
            <person name="Chen Y.Y."/>
            <person name="Mitsuda N."/>
            <person name="Ohme-Takagi M."/>
            <person name="Luo Y.B."/>
            <person name="Van de Peer Y."/>
            <person name="Liu Z.J."/>
        </authorList>
    </citation>
    <scope>NUCLEOTIDE SEQUENCE [LARGE SCALE GENOMIC DNA]</scope>
    <source>
        <tissue evidence="1">The whole plant</tissue>
    </source>
</reference>
<protein>
    <submittedName>
        <fullName evidence="1">Uncharacterized protein</fullName>
    </submittedName>
</protein>
<sequence>MHIEKKVFDNIFYTVMDIKEKLKDKIKVRMDLKEICRRKALKLKDGGARKFLKPKAPFTLTLEQKRAICEWVKTLLVPDGYSSNLSRCVNIRSGRLFGLKSHDYHIFMQ</sequence>
<proteinExistence type="predicted"/>
<keyword evidence="2" id="KW-1185">Reference proteome</keyword>
<dbReference type="Proteomes" id="UP000233837">
    <property type="component" value="Unassembled WGS sequence"/>
</dbReference>
<evidence type="ECO:0000313" key="2">
    <source>
        <dbReference type="Proteomes" id="UP000233837"/>
    </source>
</evidence>
<dbReference type="AlphaFoldDB" id="A0A2I0XDP7"/>
<organism evidence="1 2">
    <name type="scientific">Dendrobium catenatum</name>
    <dbReference type="NCBI Taxonomy" id="906689"/>
    <lineage>
        <taxon>Eukaryota</taxon>
        <taxon>Viridiplantae</taxon>
        <taxon>Streptophyta</taxon>
        <taxon>Embryophyta</taxon>
        <taxon>Tracheophyta</taxon>
        <taxon>Spermatophyta</taxon>
        <taxon>Magnoliopsida</taxon>
        <taxon>Liliopsida</taxon>
        <taxon>Asparagales</taxon>
        <taxon>Orchidaceae</taxon>
        <taxon>Epidendroideae</taxon>
        <taxon>Malaxideae</taxon>
        <taxon>Dendrobiinae</taxon>
        <taxon>Dendrobium</taxon>
    </lineage>
</organism>
<accession>A0A2I0XDP7</accession>
<reference evidence="1 2" key="2">
    <citation type="journal article" date="2017" name="Nature">
        <title>The Apostasia genome and the evolution of orchids.</title>
        <authorList>
            <person name="Zhang G.Q."/>
            <person name="Liu K.W."/>
            <person name="Li Z."/>
            <person name="Lohaus R."/>
            <person name="Hsiao Y.Y."/>
            <person name="Niu S.C."/>
            <person name="Wang J.Y."/>
            <person name="Lin Y.C."/>
            <person name="Xu Q."/>
            <person name="Chen L.J."/>
            <person name="Yoshida K."/>
            <person name="Fujiwara S."/>
            <person name="Wang Z.W."/>
            <person name="Zhang Y.Q."/>
            <person name="Mitsuda N."/>
            <person name="Wang M."/>
            <person name="Liu G.H."/>
            <person name="Pecoraro L."/>
            <person name="Huang H.X."/>
            <person name="Xiao X.J."/>
            <person name="Lin M."/>
            <person name="Wu X.Y."/>
            <person name="Wu W.L."/>
            <person name="Chen Y.Y."/>
            <person name="Chang S.B."/>
            <person name="Sakamoto S."/>
            <person name="Ohme-Takagi M."/>
            <person name="Yagi M."/>
            <person name="Zeng S.J."/>
            <person name="Shen C.Y."/>
            <person name="Yeh C.M."/>
            <person name="Luo Y.B."/>
            <person name="Tsai W.C."/>
            <person name="Van de Peer Y."/>
            <person name="Liu Z.J."/>
        </authorList>
    </citation>
    <scope>NUCLEOTIDE SEQUENCE [LARGE SCALE GENOMIC DNA]</scope>
    <source>
        <tissue evidence="1">The whole plant</tissue>
    </source>
</reference>